<comment type="caution">
    <text evidence="6">The sequence shown here is derived from an EMBL/GenBank/DDBJ whole genome shotgun (WGS) entry which is preliminary data.</text>
</comment>
<dbReference type="InterPro" id="IPR057661">
    <property type="entry name" value="RsdA/BaiN/AoA(So)_Rossmann"/>
</dbReference>
<protein>
    <submittedName>
        <fullName evidence="6">NAD(P)/FAD-dependent oxidoreductase</fullName>
    </submittedName>
</protein>
<dbReference type="RefSeq" id="WP_116849271.1">
    <property type="nucleotide sequence ID" value="NZ_QTJU01000011.1"/>
</dbReference>
<evidence type="ECO:0000259" key="4">
    <source>
        <dbReference type="Pfam" id="PF03486"/>
    </source>
</evidence>
<dbReference type="SUPFAM" id="SSF51905">
    <property type="entry name" value="FAD/NAD(P)-binding domain"/>
    <property type="match status" value="1"/>
</dbReference>
<dbReference type="SUPFAM" id="SSF160996">
    <property type="entry name" value="HI0933 insert domain-like"/>
    <property type="match status" value="1"/>
</dbReference>
<evidence type="ECO:0000313" key="6">
    <source>
        <dbReference type="EMBL" id="RFM26092.1"/>
    </source>
</evidence>
<accession>A0A3E1NE05</accession>
<organism evidence="6 7">
    <name type="scientific">Deminuibacter soli</name>
    <dbReference type="NCBI Taxonomy" id="2291815"/>
    <lineage>
        <taxon>Bacteria</taxon>
        <taxon>Pseudomonadati</taxon>
        <taxon>Bacteroidota</taxon>
        <taxon>Chitinophagia</taxon>
        <taxon>Chitinophagales</taxon>
        <taxon>Chitinophagaceae</taxon>
        <taxon>Deminuibacter</taxon>
    </lineage>
</organism>
<gene>
    <name evidence="6" type="ORF">DXN05_21020</name>
</gene>
<feature type="domain" description="RsdA/BaiN/AoA(So)-like insert" evidence="5">
    <location>
        <begin position="191"/>
        <end position="352"/>
    </location>
</feature>
<dbReference type="InterPro" id="IPR004792">
    <property type="entry name" value="BaiN-like"/>
</dbReference>
<dbReference type="OrthoDB" id="9773233at2"/>
<keyword evidence="2" id="KW-0285">Flavoprotein</keyword>
<dbReference type="InterPro" id="IPR023166">
    <property type="entry name" value="BaiN-like_dom_sf"/>
</dbReference>
<dbReference type="NCBIfam" id="TIGR00275">
    <property type="entry name" value="aminoacetone oxidase family FAD-binding enzyme"/>
    <property type="match status" value="1"/>
</dbReference>
<evidence type="ECO:0000256" key="2">
    <source>
        <dbReference type="ARBA" id="ARBA00022630"/>
    </source>
</evidence>
<dbReference type="Pfam" id="PF03486">
    <property type="entry name" value="HI0933_like"/>
    <property type="match status" value="1"/>
</dbReference>
<dbReference type="Gene3D" id="1.10.8.260">
    <property type="entry name" value="HI0933 insert domain-like"/>
    <property type="match status" value="1"/>
</dbReference>
<dbReference type="InterPro" id="IPR055178">
    <property type="entry name" value="RsdA/BaiN/AoA(So)-like_dom"/>
</dbReference>
<comment type="cofactor">
    <cofactor evidence="1">
        <name>FAD</name>
        <dbReference type="ChEBI" id="CHEBI:57692"/>
    </cofactor>
</comment>
<evidence type="ECO:0000313" key="7">
    <source>
        <dbReference type="Proteomes" id="UP000261284"/>
    </source>
</evidence>
<dbReference type="PANTHER" id="PTHR42887">
    <property type="entry name" value="OS12G0638800 PROTEIN"/>
    <property type="match status" value="1"/>
</dbReference>
<evidence type="ECO:0000256" key="3">
    <source>
        <dbReference type="ARBA" id="ARBA00022827"/>
    </source>
</evidence>
<dbReference type="InterPro" id="IPR036188">
    <property type="entry name" value="FAD/NAD-bd_sf"/>
</dbReference>
<dbReference type="Pfam" id="PF22780">
    <property type="entry name" value="HI0933_like_1st"/>
    <property type="match status" value="1"/>
</dbReference>
<dbReference type="PRINTS" id="PR00368">
    <property type="entry name" value="FADPNR"/>
</dbReference>
<proteinExistence type="predicted"/>
<dbReference type="Gene3D" id="3.50.50.60">
    <property type="entry name" value="FAD/NAD(P)-binding domain"/>
    <property type="match status" value="1"/>
</dbReference>
<dbReference type="PANTHER" id="PTHR42887:SF2">
    <property type="entry name" value="OS12G0638800 PROTEIN"/>
    <property type="match status" value="1"/>
</dbReference>
<dbReference type="Gene3D" id="2.40.30.10">
    <property type="entry name" value="Translation factors"/>
    <property type="match status" value="1"/>
</dbReference>
<reference evidence="6 7" key="1">
    <citation type="submission" date="2018-08" db="EMBL/GenBank/DDBJ databases">
        <title>Chitinophagaceae sp. K23C18032701, a novel bacterium isolated from forest soil.</title>
        <authorList>
            <person name="Wang C."/>
        </authorList>
    </citation>
    <scope>NUCLEOTIDE SEQUENCE [LARGE SCALE GENOMIC DNA]</scope>
    <source>
        <strain evidence="6 7">K23C18032701</strain>
    </source>
</reference>
<dbReference type="AlphaFoldDB" id="A0A3E1NE05"/>
<keyword evidence="3" id="KW-0274">FAD</keyword>
<dbReference type="Proteomes" id="UP000261284">
    <property type="component" value="Unassembled WGS sequence"/>
</dbReference>
<feature type="domain" description="RsdA/BaiN/AoA(So)-like Rossmann fold-like" evidence="4">
    <location>
        <begin position="7"/>
        <end position="405"/>
    </location>
</feature>
<evidence type="ECO:0000256" key="1">
    <source>
        <dbReference type="ARBA" id="ARBA00001974"/>
    </source>
</evidence>
<name>A0A3E1NE05_9BACT</name>
<evidence type="ECO:0000259" key="5">
    <source>
        <dbReference type="Pfam" id="PF22780"/>
    </source>
</evidence>
<sequence>MQQNAKTLVVIGGGAAGFFCAVNAARMQPGLKVVLLEKTAKLLSKVRVSGGGRCNVTHHCFEIPELAQRYPRGQQFLKKAFHWFNATDTISWFAERGVQLKTEPDGRMFPVTDSSQTIIDCLLREANAHQVDIRMNTDVKSVTCLQPGFGLHTAAGTTIQADYLCIAAGGFPKALQFDWLQALGHSIETPVPSLFTFNMPGNPITGLMGVSVPDALVKITGTKLQQQGPVLITHWGLSGPAVLKLSAWGARALADVHYKFSVQVNWLPGYNEQTLKDAWPGYRQQLATQKTGHKNPFGLPNRLWLYLLQLSDIDAEIRWAELQQKAQNKLIQLLTGQTFAVDGKTTFKEEFVTCGGIKLQEIDVNTMQSKKQAGLFFAGEVMDVDGITGGFNFQNAWTSGFMVAKTVAGLSNTDAC</sequence>
<keyword evidence="7" id="KW-1185">Reference proteome</keyword>
<dbReference type="EMBL" id="QTJU01000011">
    <property type="protein sequence ID" value="RFM26092.1"/>
    <property type="molecule type" value="Genomic_DNA"/>
</dbReference>